<dbReference type="EMBL" id="DVHU01000111">
    <property type="protein sequence ID" value="HIR94220.1"/>
    <property type="molecule type" value="Genomic_DNA"/>
</dbReference>
<evidence type="ECO:0000313" key="3">
    <source>
        <dbReference type="Proteomes" id="UP000886841"/>
    </source>
</evidence>
<evidence type="ECO:0000313" key="2">
    <source>
        <dbReference type="EMBL" id="HIR94220.1"/>
    </source>
</evidence>
<accession>A0A9D1ELE9</accession>
<feature type="domain" description="Xylose isomerase-like TIM barrel" evidence="1">
    <location>
        <begin position="24"/>
        <end position="253"/>
    </location>
</feature>
<evidence type="ECO:0000259" key="1">
    <source>
        <dbReference type="Pfam" id="PF01261"/>
    </source>
</evidence>
<dbReference type="GO" id="GO:0016853">
    <property type="term" value="F:isomerase activity"/>
    <property type="evidence" value="ECO:0007669"/>
    <property type="project" value="UniProtKB-KW"/>
</dbReference>
<reference evidence="2" key="1">
    <citation type="submission" date="2020-10" db="EMBL/GenBank/DDBJ databases">
        <authorList>
            <person name="Gilroy R."/>
        </authorList>
    </citation>
    <scope>NUCLEOTIDE SEQUENCE</scope>
    <source>
        <strain evidence="2">ChiSxjej1B13-7041</strain>
    </source>
</reference>
<dbReference type="Pfam" id="PF01261">
    <property type="entry name" value="AP_endonuc_2"/>
    <property type="match status" value="1"/>
</dbReference>
<protein>
    <submittedName>
        <fullName evidence="2">Sugar phosphate isomerase/epimerase</fullName>
    </submittedName>
</protein>
<dbReference type="InterPro" id="IPR036237">
    <property type="entry name" value="Xyl_isomerase-like_sf"/>
</dbReference>
<keyword evidence="2" id="KW-0413">Isomerase</keyword>
<dbReference type="PANTHER" id="PTHR12110">
    <property type="entry name" value="HYDROXYPYRUVATE ISOMERASE"/>
    <property type="match status" value="1"/>
</dbReference>
<reference evidence="2" key="2">
    <citation type="journal article" date="2021" name="PeerJ">
        <title>Extensive microbial diversity within the chicken gut microbiome revealed by metagenomics and culture.</title>
        <authorList>
            <person name="Gilroy R."/>
            <person name="Ravi A."/>
            <person name="Getino M."/>
            <person name="Pursley I."/>
            <person name="Horton D.L."/>
            <person name="Alikhan N.F."/>
            <person name="Baker D."/>
            <person name="Gharbi K."/>
            <person name="Hall N."/>
            <person name="Watson M."/>
            <person name="Adriaenssens E.M."/>
            <person name="Foster-Nyarko E."/>
            <person name="Jarju S."/>
            <person name="Secka A."/>
            <person name="Antonio M."/>
            <person name="Oren A."/>
            <person name="Chaudhuri R.R."/>
            <person name="La Ragione R."/>
            <person name="Hildebrand F."/>
            <person name="Pallen M.J."/>
        </authorList>
    </citation>
    <scope>NUCLEOTIDE SEQUENCE</scope>
    <source>
        <strain evidence="2">ChiSxjej1B13-7041</strain>
    </source>
</reference>
<dbReference type="InterPro" id="IPR050312">
    <property type="entry name" value="IolE/XylAMocC-like"/>
</dbReference>
<organism evidence="2 3">
    <name type="scientific">Candidatus Egerieimonas intestinavium</name>
    <dbReference type="NCBI Taxonomy" id="2840777"/>
    <lineage>
        <taxon>Bacteria</taxon>
        <taxon>Bacillati</taxon>
        <taxon>Bacillota</taxon>
        <taxon>Clostridia</taxon>
        <taxon>Lachnospirales</taxon>
        <taxon>Lachnospiraceae</taxon>
        <taxon>Lachnospiraceae incertae sedis</taxon>
        <taxon>Candidatus Egerieimonas</taxon>
    </lineage>
</organism>
<dbReference type="Proteomes" id="UP000886841">
    <property type="component" value="Unassembled WGS sequence"/>
</dbReference>
<comment type="caution">
    <text evidence="2">The sequence shown here is derived from an EMBL/GenBank/DDBJ whole genome shotgun (WGS) entry which is preliminary data.</text>
</comment>
<name>A0A9D1ELE9_9FIRM</name>
<proteinExistence type="predicted"/>
<dbReference type="PANTHER" id="PTHR12110:SF41">
    <property type="entry name" value="INOSOSE DEHYDRATASE"/>
    <property type="match status" value="1"/>
</dbReference>
<sequence>MKIGYQLFSALELCGSGEGLEQTIRKIAQMGYDGVEFFSYGGISAGRMKEILAECKVEAINSHVQLERWQKDPEGEILYAREAGIPYVTIPWVAPKLRSAEGFRQIRELCTRLAPLCEEQGVGLLYHNHHFEFEKEEDRYILDSLLEADSRVGLELDTFWAHYAKVKPADYMEKQKERLRLIHVKDYLSLSGGPEAGGMEMPLFAAIGTGEMDNERIFGKAKELGLNWVIVEQDNSQIDVLESARQSLKSLKEAFKDE</sequence>
<dbReference type="AlphaFoldDB" id="A0A9D1ELE9"/>
<gene>
    <name evidence="2" type="ORF">IAB98_12455</name>
</gene>
<dbReference type="Gene3D" id="3.20.20.150">
    <property type="entry name" value="Divalent-metal-dependent TIM barrel enzymes"/>
    <property type="match status" value="1"/>
</dbReference>
<dbReference type="SUPFAM" id="SSF51658">
    <property type="entry name" value="Xylose isomerase-like"/>
    <property type="match status" value="1"/>
</dbReference>
<dbReference type="InterPro" id="IPR013022">
    <property type="entry name" value="Xyl_isomerase-like_TIM-brl"/>
</dbReference>